<feature type="transmembrane region" description="Helical" evidence="7">
    <location>
        <begin position="88"/>
        <end position="112"/>
    </location>
</feature>
<protein>
    <recommendedName>
        <fullName evidence="8">Rhodopsin domain-containing protein</fullName>
    </recommendedName>
</protein>
<evidence type="ECO:0000256" key="4">
    <source>
        <dbReference type="ARBA" id="ARBA00023136"/>
    </source>
</evidence>
<evidence type="ECO:0000256" key="1">
    <source>
        <dbReference type="ARBA" id="ARBA00004141"/>
    </source>
</evidence>
<evidence type="ECO:0000256" key="2">
    <source>
        <dbReference type="ARBA" id="ARBA00022692"/>
    </source>
</evidence>
<evidence type="ECO:0000256" key="5">
    <source>
        <dbReference type="ARBA" id="ARBA00038359"/>
    </source>
</evidence>
<dbReference type="PANTHER" id="PTHR33048:SF152">
    <property type="entry name" value="INTEGRAL MEMBRANE PROTEIN"/>
    <property type="match status" value="1"/>
</dbReference>
<organism evidence="9 10">
    <name type="scientific">Aspergillus wentii DTO 134E9</name>
    <dbReference type="NCBI Taxonomy" id="1073089"/>
    <lineage>
        <taxon>Eukaryota</taxon>
        <taxon>Fungi</taxon>
        <taxon>Dikarya</taxon>
        <taxon>Ascomycota</taxon>
        <taxon>Pezizomycotina</taxon>
        <taxon>Eurotiomycetes</taxon>
        <taxon>Eurotiomycetidae</taxon>
        <taxon>Eurotiales</taxon>
        <taxon>Aspergillaceae</taxon>
        <taxon>Aspergillus</taxon>
        <taxon>Aspergillus subgen. Cremei</taxon>
    </lineage>
</organism>
<dbReference type="RefSeq" id="XP_040695423.1">
    <property type="nucleotide sequence ID" value="XM_040830195.1"/>
</dbReference>
<keyword evidence="2 7" id="KW-0812">Transmembrane</keyword>
<dbReference type="AlphaFoldDB" id="A0A1L9S3L7"/>
<feature type="domain" description="Rhodopsin" evidence="8">
    <location>
        <begin position="21"/>
        <end position="262"/>
    </location>
</feature>
<dbReference type="PANTHER" id="PTHR33048">
    <property type="entry name" value="PTH11-LIKE INTEGRAL MEMBRANE PROTEIN (AFU_ORTHOLOGUE AFUA_5G11245)"/>
    <property type="match status" value="1"/>
</dbReference>
<dbReference type="OrthoDB" id="5398233at2759"/>
<dbReference type="STRING" id="1073089.A0A1L9S3L7"/>
<name>A0A1L9S3L7_ASPWE</name>
<feature type="transmembrane region" description="Helical" evidence="7">
    <location>
        <begin position="204"/>
        <end position="226"/>
    </location>
</feature>
<evidence type="ECO:0000313" key="9">
    <source>
        <dbReference type="EMBL" id="OJJ41747.1"/>
    </source>
</evidence>
<dbReference type="GeneID" id="63746043"/>
<accession>A0A1L9S3L7</accession>
<feature type="transmembrane region" description="Helical" evidence="7">
    <location>
        <begin position="124"/>
        <end position="151"/>
    </location>
</feature>
<feature type="transmembrane region" description="Helical" evidence="7">
    <location>
        <begin position="171"/>
        <end position="192"/>
    </location>
</feature>
<dbReference type="VEuPathDB" id="FungiDB:ASPWEDRAFT_167752"/>
<evidence type="ECO:0000256" key="3">
    <source>
        <dbReference type="ARBA" id="ARBA00022989"/>
    </source>
</evidence>
<dbReference type="EMBL" id="KV878209">
    <property type="protein sequence ID" value="OJJ41747.1"/>
    <property type="molecule type" value="Genomic_DNA"/>
</dbReference>
<dbReference type="InterPro" id="IPR052337">
    <property type="entry name" value="SAT4-like"/>
</dbReference>
<keyword evidence="4 7" id="KW-0472">Membrane</keyword>
<dbReference type="GO" id="GO:0016020">
    <property type="term" value="C:membrane"/>
    <property type="evidence" value="ECO:0007669"/>
    <property type="project" value="UniProtKB-SubCell"/>
</dbReference>
<evidence type="ECO:0000256" key="7">
    <source>
        <dbReference type="SAM" id="Phobius"/>
    </source>
</evidence>
<comment type="similarity">
    <text evidence="5">Belongs to the SAT4 family.</text>
</comment>
<comment type="subcellular location">
    <subcellularLocation>
        <location evidence="1">Membrane</location>
        <topology evidence="1">Multi-pass membrane protein</topology>
    </subcellularLocation>
</comment>
<feature type="transmembrane region" description="Helical" evidence="7">
    <location>
        <begin position="12"/>
        <end position="28"/>
    </location>
</feature>
<reference evidence="10" key="1">
    <citation type="journal article" date="2017" name="Genome Biol.">
        <title>Comparative genomics reveals high biological diversity and specific adaptations in the industrially and medically important fungal genus Aspergillus.</title>
        <authorList>
            <person name="de Vries R.P."/>
            <person name="Riley R."/>
            <person name="Wiebenga A."/>
            <person name="Aguilar-Osorio G."/>
            <person name="Amillis S."/>
            <person name="Uchima C.A."/>
            <person name="Anderluh G."/>
            <person name="Asadollahi M."/>
            <person name="Askin M."/>
            <person name="Barry K."/>
            <person name="Battaglia E."/>
            <person name="Bayram O."/>
            <person name="Benocci T."/>
            <person name="Braus-Stromeyer S.A."/>
            <person name="Caldana C."/>
            <person name="Canovas D."/>
            <person name="Cerqueira G.C."/>
            <person name="Chen F."/>
            <person name="Chen W."/>
            <person name="Choi C."/>
            <person name="Clum A."/>
            <person name="Dos Santos R.A."/>
            <person name="Damasio A.R."/>
            <person name="Diallinas G."/>
            <person name="Emri T."/>
            <person name="Fekete E."/>
            <person name="Flipphi M."/>
            <person name="Freyberg S."/>
            <person name="Gallo A."/>
            <person name="Gournas C."/>
            <person name="Habgood R."/>
            <person name="Hainaut M."/>
            <person name="Harispe M.L."/>
            <person name="Henrissat B."/>
            <person name="Hilden K.S."/>
            <person name="Hope R."/>
            <person name="Hossain A."/>
            <person name="Karabika E."/>
            <person name="Karaffa L."/>
            <person name="Karanyi Z."/>
            <person name="Krasevec N."/>
            <person name="Kuo A."/>
            <person name="Kusch H."/>
            <person name="LaButti K."/>
            <person name="Lagendijk E.L."/>
            <person name="Lapidus A."/>
            <person name="Levasseur A."/>
            <person name="Lindquist E."/>
            <person name="Lipzen A."/>
            <person name="Logrieco A.F."/>
            <person name="MacCabe A."/>
            <person name="Maekelae M.R."/>
            <person name="Malavazi I."/>
            <person name="Melin P."/>
            <person name="Meyer V."/>
            <person name="Mielnichuk N."/>
            <person name="Miskei M."/>
            <person name="Molnar A.P."/>
            <person name="Mule G."/>
            <person name="Ngan C.Y."/>
            <person name="Orejas M."/>
            <person name="Orosz E."/>
            <person name="Ouedraogo J.P."/>
            <person name="Overkamp K.M."/>
            <person name="Park H.-S."/>
            <person name="Perrone G."/>
            <person name="Piumi F."/>
            <person name="Punt P.J."/>
            <person name="Ram A.F."/>
            <person name="Ramon A."/>
            <person name="Rauscher S."/>
            <person name="Record E."/>
            <person name="Riano-Pachon D.M."/>
            <person name="Robert V."/>
            <person name="Roehrig J."/>
            <person name="Ruller R."/>
            <person name="Salamov A."/>
            <person name="Salih N.S."/>
            <person name="Samson R.A."/>
            <person name="Sandor E."/>
            <person name="Sanguinetti M."/>
            <person name="Schuetze T."/>
            <person name="Sepcic K."/>
            <person name="Shelest E."/>
            <person name="Sherlock G."/>
            <person name="Sophianopoulou V."/>
            <person name="Squina F.M."/>
            <person name="Sun H."/>
            <person name="Susca A."/>
            <person name="Todd R.B."/>
            <person name="Tsang A."/>
            <person name="Unkles S.E."/>
            <person name="van de Wiele N."/>
            <person name="van Rossen-Uffink D."/>
            <person name="Oliveira J.V."/>
            <person name="Vesth T.C."/>
            <person name="Visser J."/>
            <person name="Yu J.-H."/>
            <person name="Zhou M."/>
            <person name="Andersen M.R."/>
            <person name="Archer D.B."/>
            <person name="Baker S.E."/>
            <person name="Benoit I."/>
            <person name="Brakhage A.A."/>
            <person name="Braus G.H."/>
            <person name="Fischer R."/>
            <person name="Frisvad J.C."/>
            <person name="Goldman G.H."/>
            <person name="Houbraken J."/>
            <person name="Oakley B."/>
            <person name="Pocsi I."/>
            <person name="Scazzocchio C."/>
            <person name="Seiboth B."/>
            <person name="vanKuyk P.A."/>
            <person name="Wortman J."/>
            <person name="Dyer P.S."/>
            <person name="Grigoriev I.V."/>
        </authorList>
    </citation>
    <scope>NUCLEOTIDE SEQUENCE [LARGE SCALE GENOMIC DNA]</scope>
    <source>
        <strain evidence="10">DTO 134E9</strain>
    </source>
</reference>
<feature type="compositionally biased region" description="Basic and acidic residues" evidence="6">
    <location>
        <begin position="325"/>
        <end position="338"/>
    </location>
</feature>
<feature type="transmembrane region" description="Helical" evidence="7">
    <location>
        <begin position="40"/>
        <end position="58"/>
    </location>
</feature>
<keyword evidence="10" id="KW-1185">Reference proteome</keyword>
<feature type="region of interest" description="Disordered" evidence="6">
    <location>
        <begin position="278"/>
        <end position="365"/>
    </location>
</feature>
<gene>
    <name evidence="9" type="ORF">ASPWEDRAFT_167752</name>
</gene>
<keyword evidence="3 7" id="KW-1133">Transmembrane helix</keyword>
<evidence type="ECO:0000313" key="10">
    <source>
        <dbReference type="Proteomes" id="UP000184383"/>
    </source>
</evidence>
<evidence type="ECO:0000259" key="8">
    <source>
        <dbReference type="Pfam" id="PF20684"/>
    </source>
</evidence>
<dbReference type="Proteomes" id="UP000184383">
    <property type="component" value="Unassembled WGS sequence"/>
</dbReference>
<proteinExistence type="inferred from homology"/>
<evidence type="ECO:0000256" key="6">
    <source>
        <dbReference type="SAM" id="MobiDB-lite"/>
    </source>
</evidence>
<dbReference type="Pfam" id="PF20684">
    <property type="entry name" value="Fung_rhodopsin"/>
    <property type="match status" value="1"/>
</dbReference>
<dbReference type="InterPro" id="IPR049326">
    <property type="entry name" value="Rhodopsin_dom_fungi"/>
</dbReference>
<sequence length="365" mass="41536">MYSIHAELFSEYAVGLVIIAIRFYARWYTGARNFYWDDLCLGFAVIFWTFHTVFLYLMDVYGSNIGLNNETAMQIPDSEVGRLRQGSIFAFIAWLSYIFMVWSFKGVLMFLYNRITAGLWQHRFHLFMTFVCVSTFLASLLFHLCICTPTNRTWQIKPYPGDNCTVRPLNYIVIEVLNISTDIGVLCIPMPLIIAAKIPRSQKVILGILFSSGIFIMIAAILRAYYSVTNLNTLSVALGWASREALVSAFVVSAPGIKPLISHFGWFKSLSSSNRYTGPYSNQRTPRSFLHSKSNNDDRHPYEMGWLKKSRRESSGESQENIIEAGRRDIHTKPKEEGEGITVTTEYSLAHDNKSFVGGSRDVEP</sequence>